<protein>
    <recommendedName>
        <fullName evidence="3">Nematode cuticle collagen N-terminal domain-containing protein</fullName>
    </recommendedName>
</protein>
<evidence type="ECO:0000313" key="5">
    <source>
        <dbReference type="Proteomes" id="UP001175271"/>
    </source>
</evidence>
<gene>
    <name evidence="4" type="ORF">QR680_001655</name>
</gene>
<feature type="domain" description="Nematode cuticle collagen N-terminal" evidence="3">
    <location>
        <begin position="8"/>
        <end position="60"/>
    </location>
</feature>
<name>A0AA39H221_9BILA</name>
<sequence>MRNLGTTTVALVSSSFSVFSTACLVYGLFFLLSSLNETVSMVISEVELFKAKTDEAWMELRDLRQLYEYDQRLFERENIFNSVFRSKRRSPFDLLPSWCQCEPLQISCPSGPPGPPGRPGRRGDSGGASCAQAGHQAALEFQVIEEDKEGVGNQASPVCIGLLEHQGLEDPWVMLALQVGQALQECEVPQASLRQRSLVEGDHQELKDVPGGPVKRGKMDAQDGMEFQVFKDLLVEGD</sequence>
<evidence type="ECO:0000313" key="4">
    <source>
        <dbReference type="EMBL" id="KAK0396282.1"/>
    </source>
</evidence>
<dbReference type="PROSITE" id="PS51257">
    <property type="entry name" value="PROKAR_LIPOPROTEIN"/>
    <property type="match status" value="1"/>
</dbReference>
<dbReference type="Proteomes" id="UP001175271">
    <property type="component" value="Unassembled WGS sequence"/>
</dbReference>
<keyword evidence="5" id="KW-1185">Reference proteome</keyword>
<dbReference type="AlphaFoldDB" id="A0AA39H221"/>
<dbReference type="SMART" id="SM01088">
    <property type="entry name" value="Col_cuticle_N"/>
    <property type="match status" value="1"/>
</dbReference>
<evidence type="ECO:0000256" key="2">
    <source>
        <dbReference type="SAM" id="MobiDB-lite"/>
    </source>
</evidence>
<dbReference type="EMBL" id="JAUCMV010000005">
    <property type="protein sequence ID" value="KAK0396282.1"/>
    <property type="molecule type" value="Genomic_DNA"/>
</dbReference>
<dbReference type="Pfam" id="PF01484">
    <property type="entry name" value="Col_cuticle_N"/>
    <property type="match status" value="1"/>
</dbReference>
<dbReference type="GO" id="GO:0042302">
    <property type="term" value="F:structural constituent of cuticle"/>
    <property type="evidence" value="ECO:0007669"/>
    <property type="project" value="InterPro"/>
</dbReference>
<accession>A0AA39H221</accession>
<organism evidence="4 5">
    <name type="scientific">Steinernema hermaphroditum</name>
    <dbReference type="NCBI Taxonomy" id="289476"/>
    <lineage>
        <taxon>Eukaryota</taxon>
        <taxon>Metazoa</taxon>
        <taxon>Ecdysozoa</taxon>
        <taxon>Nematoda</taxon>
        <taxon>Chromadorea</taxon>
        <taxon>Rhabditida</taxon>
        <taxon>Tylenchina</taxon>
        <taxon>Panagrolaimomorpha</taxon>
        <taxon>Strongyloidoidea</taxon>
        <taxon>Steinernematidae</taxon>
        <taxon>Steinernema</taxon>
    </lineage>
</organism>
<feature type="region of interest" description="Disordered" evidence="2">
    <location>
        <begin position="109"/>
        <end position="130"/>
    </location>
</feature>
<evidence type="ECO:0000259" key="3">
    <source>
        <dbReference type="SMART" id="SM01088"/>
    </source>
</evidence>
<proteinExistence type="predicted"/>
<reference evidence="4" key="1">
    <citation type="submission" date="2023-06" db="EMBL/GenBank/DDBJ databases">
        <title>Genomic analysis of the entomopathogenic nematode Steinernema hermaphroditum.</title>
        <authorList>
            <person name="Schwarz E.M."/>
            <person name="Heppert J.K."/>
            <person name="Baniya A."/>
            <person name="Schwartz H.T."/>
            <person name="Tan C.-H."/>
            <person name="Antoshechkin I."/>
            <person name="Sternberg P.W."/>
            <person name="Goodrich-Blair H."/>
            <person name="Dillman A.R."/>
        </authorList>
    </citation>
    <scope>NUCLEOTIDE SEQUENCE</scope>
    <source>
        <strain evidence="4">PS9179</strain>
        <tissue evidence="4">Whole animal</tissue>
    </source>
</reference>
<comment type="caution">
    <text evidence="4">The sequence shown here is derived from an EMBL/GenBank/DDBJ whole genome shotgun (WGS) entry which is preliminary data.</text>
</comment>
<dbReference type="InterPro" id="IPR002486">
    <property type="entry name" value="Col_cuticle_N"/>
</dbReference>
<keyword evidence="1" id="KW-0677">Repeat</keyword>
<evidence type="ECO:0000256" key="1">
    <source>
        <dbReference type="ARBA" id="ARBA00022737"/>
    </source>
</evidence>